<dbReference type="PANTHER" id="PTHR43861">
    <property type="entry name" value="TRANS-ACONITATE 2-METHYLTRANSFERASE-RELATED"/>
    <property type="match status" value="1"/>
</dbReference>
<reference evidence="4" key="1">
    <citation type="journal article" date="2019" name="Int. J. Syst. Evol. Microbiol.">
        <title>The Global Catalogue of Microorganisms (GCM) 10K type strain sequencing project: providing services to taxonomists for standard genome sequencing and annotation.</title>
        <authorList>
            <consortium name="The Broad Institute Genomics Platform"/>
            <consortium name="The Broad Institute Genome Sequencing Center for Infectious Disease"/>
            <person name="Wu L."/>
            <person name="Ma J."/>
        </authorList>
    </citation>
    <scope>NUCLEOTIDE SEQUENCE [LARGE SCALE GENOMIC DNA]</scope>
    <source>
        <strain evidence="4">NBRC 108755</strain>
    </source>
</reference>
<sequence length="266" mass="28931">MPERYTLGHHESVLRSHRWRTAANSAAYLIPHLRPGMSVLDVGSGPGTITVDIARLVYPGKVIGIDASEDVVAEGTRLANAQGVDNVEFRVADAYEPGFADGSFDVVHAHQVLQHLGRPIEALAAWRGLVSPDGLVASRDCDYAGAIVAPTRPGLELWSITYQQLARENHGTPDAGRHLKAWARQAGFATVDAGASVWCFEDDTDRHWWGGLWADRTVESEFATGVVQRGLGDTATLAAIREGWLAWRDDPDGWMILPHGEIIARG</sequence>
<evidence type="ECO:0000313" key="4">
    <source>
        <dbReference type="Proteomes" id="UP001157069"/>
    </source>
</evidence>
<dbReference type="Proteomes" id="UP001157069">
    <property type="component" value="Unassembled WGS sequence"/>
</dbReference>
<comment type="caution">
    <text evidence="3">The sequence shown here is derived from an EMBL/GenBank/DDBJ whole genome shotgun (WGS) entry which is preliminary data.</text>
</comment>
<gene>
    <name evidence="3" type="ORF">GCM10025869_05200</name>
</gene>
<dbReference type="PANTHER" id="PTHR43861:SF3">
    <property type="entry name" value="PUTATIVE (AFU_ORTHOLOGUE AFUA_2G14390)-RELATED"/>
    <property type="match status" value="1"/>
</dbReference>
<dbReference type="Pfam" id="PF13847">
    <property type="entry name" value="Methyltransf_31"/>
    <property type="match status" value="1"/>
</dbReference>
<dbReference type="SUPFAM" id="SSF53335">
    <property type="entry name" value="S-adenosyl-L-methionine-dependent methyltransferases"/>
    <property type="match status" value="1"/>
</dbReference>
<protein>
    <recommendedName>
        <fullName evidence="2">Methyltransferase domain-containing protein</fullName>
    </recommendedName>
</protein>
<evidence type="ECO:0000259" key="2">
    <source>
        <dbReference type="Pfam" id="PF13847"/>
    </source>
</evidence>
<proteinExistence type="predicted"/>
<dbReference type="EMBL" id="BSVA01000001">
    <property type="protein sequence ID" value="GMA89991.1"/>
    <property type="molecule type" value="Genomic_DNA"/>
</dbReference>
<evidence type="ECO:0000256" key="1">
    <source>
        <dbReference type="ARBA" id="ARBA00022679"/>
    </source>
</evidence>
<dbReference type="CDD" id="cd02440">
    <property type="entry name" value="AdoMet_MTases"/>
    <property type="match status" value="1"/>
</dbReference>
<keyword evidence="1" id="KW-0808">Transferase</keyword>
<dbReference type="InterPro" id="IPR029063">
    <property type="entry name" value="SAM-dependent_MTases_sf"/>
</dbReference>
<name>A0ABQ6JTI5_9MICO</name>
<feature type="domain" description="Methyltransferase" evidence="2">
    <location>
        <begin position="35"/>
        <end position="144"/>
    </location>
</feature>
<dbReference type="InterPro" id="IPR025714">
    <property type="entry name" value="Methyltranfer_dom"/>
</dbReference>
<evidence type="ECO:0000313" key="3">
    <source>
        <dbReference type="EMBL" id="GMA89991.1"/>
    </source>
</evidence>
<accession>A0ABQ6JTI5</accession>
<dbReference type="RefSeq" id="WP_284297518.1">
    <property type="nucleotide sequence ID" value="NZ_BSVA01000001.1"/>
</dbReference>
<keyword evidence="4" id="KW-1185">Reference proteome</keyword>
<organism evidence="3 4">
    <name type="scientific">Homoserinibacter gongjuensis</name>
    <dbReference type="NCBI Taxonomy" id="1162968"/>
    <lineage>
        <taxon>Bacteria</taxon>
        <taxon>Bacillati</taxon>
        <taxon>Actinomycetota</taxon>
        <taxon>Actinomycetes</taxon>
        <taxon>Micrococcales</taxon>
        <taxon>Microbacteriaceae</taxon>
        <taxon>Homoserinibacter</taxon>
    </lineage>
</organism>
<dbReference type="Gene3D" id="3.40.50.150">
    <property type="entry name" value="Vaccinia Virus protein VP39"/>
    <property type="match status" value="1"/>
</dbReference>